<evidence type="ECO:0000313" key="3">
    <source>
        <dbReference type="Proteomes" id="UP001595711"/>
    </source>
</evidence>
<dbReference type="Gene3D" id="2.40.160.10">
    <property type="entry name" value="Porin"/>
    <property type="match status" value="1"/>
</dbReference>
<keyword evidence="1" id="KW-0732">Signal</keyword>
<keyword evidence="3" id="KW-1185">Reference proteome</keyword>
<protein>
    <submittedName>
        <fullName evidence="2">Porin</fullName>
    </submittedName>
</protein>
<feature type="chain" id="PRO_5045219602" evidence="1">
    <location>
        <begin position="26"/>
        <end position="396"/>
    </location>
</feature>
<dbReference type="Proteomes" id="UP001595711">
    <property type="component" value="Unassembled WGS sequence"/>
</dbReference>
<name>A0ABV7VCF5_9PROT</name>
<reference evidence="3" key="1">
    <citation type="journal article" date="2019" name="Int. J. Syst. Evol. Microbiol.">
        <title>The Global Catalogue of Microorganisms (GCM) 10K type strain sequencing project: providing services to taxonomists for standard genome sequencing and annotation.</title>
        <authorList>
            <consortium name="The Broad Institute Genomics Platform"/>
            <consortium name="The Broad Institute Genome Sequencing Center for Infectious Disease"/>
            <person name="Wu L."/>
            <person name="Ma J."/>
        </authorList>
    </citation>
    <scope>NUCLEOTIDE SEQUENCE [LARGE SCALE GENOMIC DNA]</scope>
    <source>
        <strain evidence="3">KCTC 42182</strain>
    </source>
</reference>
<accession>A0ABV7VCF5</accession>
<gene>
    <name evidence="2" type="ORF">ACFOOQ_06430</name>
</gene>
<sequence length="396" mass="41619">MRKTLLLQTALVAAAGLMLADAASAQDKAVPIGVTVGGYMTRSFSIQDRGARQVDQPAQTFAAPDAEIWFNIRSVLDNGTVVGGRIELEGSTESDQIDESYLFVERRDIGRVELGSTDLVPNKMTYGTPNAIPGDSTTTVGSVGDFFGSDQYRLRFSAIPDDKEHINLYTSANRYFGSKAGKGLQLGFSYLPNACEDRGTSAGTTGSCQTFSGAANGSTVNNMQNVYAAAANYIESFGPVDAALFTGWYQGRPGSASNPNGDTLQGYQGGVNLAYNVGDGSQVQLGGMYTQEELDTISANKHGWSGGLKYLTSGSKPGSVGIGVEGRKVRVTNVSASAGGNGQGSDETLYMLGVTYQVATGILTFAGVGNEKVEYDTAGISDNKQTFGTVGIRLDF</sequence>
<evidence type="ECO:0000313" key="2">
    <source>
        <dbReference type="EMBL" id="MFC3675170.1"/>
    </source>
</evidence>
<proteinExistence type="predicted"/>
<evidence type="ECO:0000256" key="1">
    <source>
        <dbReference type="SAM" id="SignalP"/>
    </source>
</evidence>
<dbReference type="EMBL" id="JBHRYJ010000001">
    <property type="protein sequence ID" value="MFC3675170.1"/>
    <property type="molecule type" value="Genomic_DNA"/>
</dbReference>
<feature type="signal peptide" evidence="1">
    <location>
        <begin position="1"/>
        <end position="25"/>
    </location>
</feature>
<dbReference type="SUPFAM" id="SSF56935">
    <property type="entry name" value="Porins"/>
    <property type="match status" value="1"/>
</dbReference>
<comment type="caution">
    <text evidence="2">The sequence shown here is derived from an EMBL/GenBank/DDBJ whole genome shotgun (WGS) entry which is preliminary data.</text>
</comment>
<organism evidence="2 3">
    <name type="scientific">Ferrovibrio xuzhouensis</name>
    <dbReference type="NCBI Taxonomy" id="1576914"/>
    <lineage>
        <taxon>Bacteria</taxon>
        <taxon>Pseudomonadati</taxon>
        <taxon>Pseudomonadota</taxon>
        <taxon>Alphaproteobacteria</taxon>
        <taxon>Rhodospirillales</taxon>
        <taxon>Rhodospirillaceae</taxon>
        <taxon>Ferrovibrio</taxon>
    </lineage>
</organism>
<dbReference type="RefSeq" id="WP_379723228.1">
    <property type="nucleotide sequence ID" value="NZ_JBHRYJ010000001.1"/>
</dbReference>
<dbReference type="InterPro" id="IPR023614">
    <property type="entry name" value="Porin_dom_sf"/>
</dbReference>